<comment type="caution">
    <text evidence="1">The sequence shown here is derived from an EMBL/GenBank/DDBJ whole genome shotgun (WGS) entry which is preliminary data.</text>
</comment>
<gene>
    <name evidence="1" type="ORF">PBRASI_LOCUS907</name>
</gene>
<protein>
    <submittedName>
        <fullName evidence="1">7482_t:CDS:1</fullName>
    </submittedName>
</protein>
<dbReference type="AlphaFoldDB" id="A0A9N8Z087"/>
<keyword evidence="2" id="KW-1185">Reference proteome</keyword>
<evidence type="ECO:0000313" key="2">
    <source>
        <dbReference type="Proteomes" id="UP000789739"/>
    </source>
</evidence>
<sequence length="162" mass="18828">MSVDLFYAWHRNRFNERLLNETVEKGNRPELDVSDDEFVPRPQVVASREIGQGIIYVNVLDPEEFGEAFEKALNSVFEEHISFTKQMVWKILDTSSNSKWEKALDAFQCAAKQNMETHRLFFMIMLADWLTNIKKYAKDNADSRKYVAAFVSSERCSSKNGM</sequence>
<organism evidence="1 2">
    <name type="scientific">Paraglomus brasilianum</name>
    <dbReference type="NCBI Taxonomy" id="144538"/>
    <lineage>
        <taxon>Eukaryota</taxon>
        <taxon>Fungi</taxon>
        <taxon>Fungi incertae sedis</taxon>
        <taxon>Mucoromycota</taxon>
        <taxon>Glomeromycotina</taxon>
        <taxon>Glomeromycetes</taxon>
        <taxon>Paraglomerales</taxon>
        <taxon>Paraglomeraceae</taxon>
        <taxon>Paraglomus</taxon>
    </lineage>
</organism>
<dbReference type="EMBL" id="CAJVPI010000052">
    <property type="protein sequence ID" value="CAG8467527.1"/>
    <property type="molecule type" value="Genomic_DNA"/>
</dbReference>
<dbReference type="Proteomes" id="UP000789739">
    <property type="component" value="Unassembled WGS sequence"/>
</dbReference>
<proteinExistence type="predicted"/>
<name>A0A9N8Z087_9GLOM</name>
<dbReference type="OrthoDB" id="2333074at2759"/>
<evidence type="ECO:0000313" key="1">
    <source>
        <dbReference type="EMBL" id="CAG8467527.1"/>
    </source>
</evidence>
<reference evidence="1" key="1">
    <citation type="submission" date="2021-06" db="EMBL/GenBank/DDBJ databases">
        <authorList>
            <person name="Kallberg Y."/>
            <person name="Tangrot J."/>
            <person name="Rosling A."/>
        </authorList>
    </citation>
    <scope>NUCLEOTIDE SEQUENCE</scope>
    <source>
        <strain evidence="1">BR232B</strain>
    </source>
</reference>
<accession>A0A9N8Z087</accession>